<proteinExistence type="predicted"/>
<accession>A0ABS2HDS3</accession>
<organism evidence="1 2">
    <name type="scientific">Vibrio ulleungensis</name>
    <dbReference type="NCBI Taxonomy" id="2807619"/>
    <lineage>
        <taxon>Bacteria</taxon>
        <taxon>Pseudomonadati</taxon>
        <taxon>Pseudomonadota</taxon>
        <taxon>Gammaproteobacteria</taxon>
        <taxon>Vibrionales</taxon>
        <taxon>Vibrionaceae</taxon>
        <taxon>Vibrio</taxon>
    </lineage>
</organism>
<comment type="caution">
    <text evidence="1">The sequence shown here is derived from an EMBL/GenBank/DDBJ whole genome shotgun (WGS) entry which is preliminary data.</text>
</comment>
<dbReference type="EMBL" id="JAFEUM010000001">
    <property type="protein sequence ID" value="MBM7034791.1"/>
    <property type="molecule type" value="Genomic_DNA"/>
</dbReference>
<keyword evidence="2" id="KW-1185">Reference proteome</keyword>
<evidence type="ECO:0000313" key="1">
    <source>
        <dbReference type="EMBL" id="MBM7034791.1"/>
    </source>
</evidence>
<sequence>MEYKPVMHIGRWAHLIYKPNDRVSFIVIGFRASGDEVISPDDNLQRVEGCDGQCITENKLDAL</sequence>
<gene>
    <name evidence="1" type="ORF">JQC93_00115</name>
</gene>
<evidence type="ECO:0000313" key="2">
    <source>
        <dbReference type="Proteomes" id="UP000809621"/>
    </source>
</evidence>
<dbReference type="Proteomes" id="UP000809621">
    <property type="component" value="Unassembled WGS sequence"/>
</dbReference>
<protein>
    <submittedName>
        <fullName evidence="1">Uncharacterized protein</fullName>
    </submittedName>
</protein>
<reference evidence="1 2" key="1">
    <citation type="submission" date="2021-02" db="EMBL/GenBank/DDBJ databases">
        <authorList>
            <person name="Park J.-S."/>
        </authorList>
    </citation>
    <scope>NUCLEOTIDE SEQUENCE [LARGE SCALE GENOMIC DNA]</scope>
    <source>
        <strain evidence="1 2">188UL20-2</strain>
    </source>
</reference>
<name>A0ABS2HDS3_9VIBR</name>
<dbReference type="RefSeq" id="WP_205156455.1">
    <property type="nucleotide sequence ID" value="NZ_JAFEUM010000001.1"/>
</dbReference>